<name>C7H730_FAED2</name>
<feature type="compositionally biased region" description="Polar residues" evidence="1">
    <location>
        <begin position="40"/>
        <end position="51"/>
    </location>
</feature>
<accession>C7H730</accession>
<evidence type="ECO:0000313" key="2">
    <source>
        <dbReference type="EMBL" id="EEU96280.1"/>
    </source>
</evidence>
<protein>
    <submittedName>
        <fullName evidence="2">Uncharacterized protein</fullName>
    </submittedName>
</protein>
<reference evidence="2" key="1">
    <citation type="submission" date="2009-08" db="EMBL/GenBank/DDBJ databases">
        <authorList>
            <person name="Weinstock G."/>
            <person name="Sodergren E."/>
            <person name="Clifton S."/>
            <person name="Fulton L."/>
            <person name="Fulton B."/>
            <person name="Courtney L."/>
            <person name="Fronick C."/>
            <person name="Harrison M."/>
            <person name="Strong C."/>
            <person name="Farmer C."/>
            <person name="Delahaunty K."/>
            <person name="Markovic C."/>
            <person name="Hall O."/>
            <person name="Minx P."/>
            <person name="Tomlinson C."/>
            <person name="Mitreva M."/>
            <person name="Nelson J."/>
            <person name="Hou S."/>
            <person name="Wollam A."/>
            <person name="Pepin K.H."/>
            <person name="Johnson M."/>
            <person name="Bhonagiri V."/>
            <person name="Nash W.E."/>
            <person name="Warren W."/>
            <person name="Chinwalla A."/>
            <person name="Mardis E.R."/>
            <person name="Wilson R.K."/>
        </authorList>
    </citation>
    <scope>NUCLEOTIDE SEQUENCE [LARGE SCALE GENOMIC DNA]</scope>
    <source>
        <strain evidence="2">A2-165</strain>
    </source>
</reference>
<keyword evidence="3" id="KW-1185">Reference proteome</keyword>
<dbReference type="eggNOG" id="ENOG50336UE">
    <property type="taxonomic scope" value="Bacteria"/>
</dbReference>
<gene>
    <name evidence="2" type="ORF">FAEPRAA2165_02113</name>
</gene>
<evidence type="ECO:0000313" key="3">
    <source>
        <dbReference type="Proteomes" id="UP000004619"/>
    </source>
</evidence>
<dbReference type="EMBL" id="ACOP02000054">
    <property type="protein sequence ID" value="EEU96280.1"/>
    <property type="molecule type" value="Genomic_DNA"/>
</dbReference>
<dbReference type="AlphaFoldDB" id="C7H730"/>
<organism evidence="2 3">
    <name type="scientific">Faecalibacterium duncaniae (strain DSM 17677 / JCM 31915 / A2-165)</name>
    <name type="common">Faecalibacterium prausnitzii</name>
    <dbReference type="NCBI Taxonomy" id="411483"/>
    <lineage>
        <taxon>Bacteria</taxon>
        <taxon>Bacillati</taxon>
        <taxon>Bacillota</taxon>
        <taxon>Clostridia</taxon>
        <taxon>Eubacteriales</taxon>
        <taxon>Oscillospiraceae</taxon>
        <taxon>Faecalibacterium</taxon>
    </lineage>
</organism>
<proteinExistence type="predicted"/>
<dbReference type="HOGENOM" id="CLU_177617_0_0_9"/>
<feature type="region of interest" description="Disordered" evidence="1">
    <location>
        <begin position="31"/>
        <end position="70"/>
    </location>
</feature>
<dbReference type="Proteomes" id="UP000004619">
    <property type="component" value="Unassembled WGS sequence"/>
</dbReference>
<feature type="compositionally biased region" description="Basic residues" evidence="1">
    <location>
        <begin position="55"/>
        <end position="70"/>
    </location>
</feature>
<comment type="caution">
    <text evidence="2">The sequence shown here is derived from an EMBL/GenBank/DDBJ whole genome shotgun (WGS) entry which is preliminary data.</text>
</comment>
<sequence length="70" mass="8001">MERLLSMLPYKSLSLSTLEGRHGVYALIDKSERNKEMKQSPPSVRAQLQTEKSPKVPKKTAKSKHHELEV</sequence>
<evidence type="ECO:0000256" key="1">
    <source>
        <dbReference type="SAM" id="MobiDB-lite"/>
    </source>
</evidence>
<dbReference type="STRING" id="411483.FAEPRAA2165_02113"/>